<sequence>MKSDGFLFDEAAVEARPAAVADAAGPWVVLIVDDDPEVHAVTRLTLGKLVFKGRGLVFRSAFSGAEGRALLEAEPDIAVVLLDVVMETDDAGLRLAREIREDLRNRAVRIILRTGQPGQAPEEDVIVGYDINDYKSKTELTAQKLFTTVVAALRGYEDIRALESNRLGLQQIIDCTDSLFRLHSLRQFSRGVLLQLAAFVHAGPNGILCVQRAVSGGTDPGGADQREICVLAGVGRYAEAVTRTLRDSGVDPTIGTVIDAAFERKISQYSADYTVLYIPVPEGSELAAYIHSHRRLGEDDRRLLEVFVSKMAIGFANVRLYEDLQAANERLEQRVAARTRELEEANRRLEELAYTDPLTGSLNRRSFMEGASREVERARRYQRPLSVVMFDLDHFKSLNDTYGHLAGDDVLRTVVARSRQVLRDSDILGRYGGEEFAILLPETPRELARQVAERLRQAMAAQPMIADGTAVAVTVSLGVSELDPSEDAIGNTLRRADDAMYDAKESGRNRVCLR</sequence>
<dbReference type="Proteomes" id="UP000544872">
    <property type="component" value="Unassembled WGS sequence"/>
</dbReference>
<dbReference type="InterPro" id="IPR011006">
    <property type="entry name" value="CheY-like_superfamily"/>
</dbReference>
<evidence type="ECO:0000256" key="3">
    <source>
        <dbReference type="PROSITE-ProRule" id="PRU00169"/>
    </source>
</evidence>
<keyword evidence="8" id="KW-1185">Reference proteome</keyword>
<gene>
    <name evidence="7" type="ORF">FHS48_003524</name>
</gene>
<name>A0A7W9ZIE4_NOVIT</name>
<dbReference type="PROSITE" id="PS50887">
    <property type="entry name" value="GGDEF"/>
    <property type="match status" value="1"/>
</dbReference>
<feature type="domain" description="GGDEF" evidence="6">
    <location>
        <begin position="383"/>
        <end position="514"/>
    </location>
</feature>
<dbReference type="CDD" id="cd01949">
    <property type="entry name" value="GGDEF"/>
    <property type="match status" value="1"/>
</dbReference>
<keyword evidence="4" id="KW-0175">Coiled coil</keyword>
<dbReference type="GO" id="GO:1902201">
    <property type="term" value="P:negative regulation of bacterial-type flagellum-dependent cell motility"/>
    <property type="evidence" value="ECO:0007669"/>
    <property type="project" value="TreeGrafter"/>
</dbReference>
<keyword evidence="3" id="KW-0597">Phosphoprotein</keyword>
<dbReference type="SUPFAM" id="SSF55073">
    <property type="entry name" value="Nucleotide cyclase"/>
    <property type="match status" value="1"/>
</dbReference>
<protein>
    <recommendedName>
        <fullName evidence="1">diguanylate cyclase</fullName>
        <ecNumber evidence="1">2.7.7.65</ecNumber>
    </recommendedName>
</protein>
<evidence type="ECO:0000256" key="1">
    <source>
        <dbReference type="ARBA" id="ARBA00012528"/>
    </source>
</evidence>
<feature type="modified residue" description="4-aspartylphosphate" evidence="3">
    <location>
        <position position="83"/>
    </location>
</feature>
<comment type="catalytic activity">
    <reaction evidence="2">
        <text>2 GTP = 3',3'-c-di-GMP + 2 diphosphate</text>
        <dbReference type="Rhea" id="RHEA:24898"/>
        <dbReference type="ChEBI" id="CHEBI:33019"/>
        <dbReference type="ChEBI" id="CHEBI:37565"/>
        <dbReference type="ChEBI" id="CHEBI:58805"/>
        <dbReference type="EC" id="2.7.7.65"/>
    </reaction>
</comment>
<dbReference type="SUPFAM" id="SSF52172">
    <property type="entry name" value="CheY-like"/>
    <property type="match status" value="1"/>
</dbReference>
<evidence type="ECO:0000256" key="2">
    <source>
        <dbReference type="ARBA" id="ARBA00034247"/>
    </source>
</evidence>
<evidence type="ECO:0000313" key="7">
    <source>
        <dbReference type="EMBL" id="MBB6212077.1"/>
    </source>
</evidence>
<dbReference type="PROSITE" id="PS50110">
    <property type="entry name" value="RESPONSE_REGULATORY"/>
    <property type="match status" value="1"/>
</dbReference>
<evidence type="ECO:0000259" key="6">
    <source>
        <dbReference type="PROSITE" id="PS50887"/>
    </source>
</evidence>
<dbReference type="InterPro" id="IPR001789">
    <property type="entry name" value="Sig_transdc_resp-reg_receiver"/>
</dbReference>
<feature type="domain" description="Response regulatory" evidence="5">
    <location>
        <begin position="28"/>
        <end position="152"/>
    </location>
</feature>
<dbReference type="EMBL" id="JACIIX010000016">
    <property type="protein sequence ID" value="MBB6212077.1"/>
    <property type="molecule type" value="Genomic_DNA"/>
</dbReference>
<reference evidence="7 8" key="1">
    <citation type="submission" date="2020-08" db="EMBL/GenBank/DDBJ databases">
        <title>Genomic Encyclopedia of Type Strains, Phase IV (KMG-IV): sequencing the most valuable type-strain genomes for metagenomic binning, comparative biology and taxonomic classification.</title>
        <authorList>
            <person name="Goeker M."/>
        </authorList>
    </citation>
    <scope>NUCLEOTIDE SEQUENCE [LARGE SCALE GENOMIC DNA]</scope>
    <source>
        <strain evidence="7 8">DSM 11590</strain>
    </source>
</reference>
<dbReference type="NCBIfam" id="TIGR00254">
    <property type="entry name" value="GGDEF"/>
    <property type="match status" value="1"/>
</dbReference>
<dbReference type="PANTHER" id="PTHR45138">
    <property type="entry name" value="REGULATORY COMPONENTS OF SENSORY TRANSDUCTION SYSTEM"/>
    <property type="match status" value="1"/>
</dbReference>
<dbReference type="InterPro" id="IPR000160">
    <property type="entry name" value="GGDEF_dom"/>
</dbReference>
<dbReference type="FunFam" id="3.30.70.270:FF:000001">
    <property type="entry name" value="Diguanylate cyclase domain protein"/>
    <property type="match status" value="1"/>
</dbReference>
<dbReference type="EC" id="2.7.7.65" evidence="1"/>
<dbReference type="GO" id="GO:0043709">
    <property type="term" value="P:cell adhesion involved in single-species biofilm formation"/>
    <property type="evidence" value="ECO:0007669"/>
    <property type="project" value="TreeGrafter"/>
</dbReference>
<feature type="coiled-coil region" evidence="4">
    <location>
        <begin position="321"/>
        <end position="355"/>
    </location>
</feature>
<dbReference type="RefSeq" id="WP_184265412.1">
    <property type="nucleotide sequence ID" value="NZ_JACIIX010000016.1"/>
</dbReference>
<evidence type="ECO:0000256" key="4">
    <source>
        <dbReference type="SAM" id="Coils"/>
    </source>
</evidence>
<dbReference type="SMART" id="SM00267">
    <property type="entry name" value="GGDEF"/>
    <property type="match status" value="1"/>
</dbReference>
<dbReference type="AlphaFoldDB" id="A0A7W9ZIE4"/>
<evidence type="ECO:0000259" key="5">
    <source>
        <dbReference type="PROSITE" id="PS50110"/>
    </source>
</evidence>
<dbReference type="InterPro" id="IPR029787">
    <property type="entry name" value="Nucleotide_cyclase"/>
</dbReference>
<organism evidence="7 8">
    <name type="scientific">Novispirillum itersonii</name>
    <name type="common">Aquaspirillum itersonii</name>
    <dbReference type="NCBI Taxonomy" id="189"/>
    <lineage>
        <taxon>Bacteria</taxon>
        <taxon>Pseudomonadati</taxon>
        <taxon>Pseudomonadota</taxon>
        <taxon>Alphaproteobacteria</taxon>
        <taxon>Rhodospirillales</taxon>
        <taxon>Novispirillaceae</taxon>
        <taxon>Novispirillum</taxon>
    </lineage>
</organism>
<dbReference type="GO" id="GO:0005886">
    <property type="term" value="C:plasma membrane"/>
    <property type="evidence" value="ECO:0007669"/>
    <property type="project" value="TreeGrafter"/>
</dbReference>
<dbReference type="PANTHER" id="PTHR45138:SF9">
    <property type="entry name" value="DIGUANYLATE CYCLASE DGCM-RELATED"/>
    <property type="match status" value="1"/>
</dbReference>
<dbReference type="Gene3D" id="3.40.50.2300">
    <property type="match status" value="1"/>
</dbReference>
<dbReference type="GO" id="GO:0052621">
    <property type="term" value="F:diguanylate cyclase activity"/>
    <property type="evidence" value="ECO:0007669"/>
    <property type="project" value="UniProtKB-EC"/>
</dbReference>
<dbReference type="Pfam" id="PF11849">
    <property type="entry name" value="DUF3369"/>
    <property type="match status" value="1"/>
</dbReference>
<dbReference type="Gene3D" id="3.30.70.270">
    <property type="match status" value="1"/>
</dbReference>
<dbReference type="GO" id="GO:0000160">
    <property type="term" value="P:phosphorelay signal transduction system"/>
    <property type="evidence" value="ECO:0007669"/>
    <property type="project" value="InterPro"/>
</dbReference>
<evidence type="ECO:0000313" key="8">
    <source>
        <dbReference type="Proteomes" id="UP000544872"/>
    </source>
</evidence>
<comment type="caution">
    <text evidence="7">The sequence shown here is derived from an EMBL/GenBank/DDBJ whole genome shotgun (WGS) entry which is preliminary data.</text>
</comment>
<dbReference type="InterPro" id="IPR050469">
    <property type="entry name" value="Diguanylate_Cyclase"/>
</dbReference>
<dbReference type="SMART" id="SM00448">
    <property type="entry name" value="REC"/>
    <property type="match status" value="1"/>
</dbReference>
<dbReference type="Pfam" id="PF00990">
    <property type="entry name" value="GGDEF"/>
    <property type="match status" value="1"/>
</dbReference>
<accession>A0A7W9ZIE4</accession>
<proteinExistence type="predicted"/>
<dbReference type="InterPro" id="IPR021800">
    <property type="entry name" value="DUF3369"/>
</dbReference>
<dbReference type="InterPro" id="IPR043128">
    <property type="entry name" value="Rev_trsase/Diguanyl_cyclase"/>
</dbReference>